<dbReference type="Gene3D" id="3.40.50.1360">
    <property type="match status" value="1"/>
</dbReference>
<dbReference type="PANTHER" id="PTHR11054:SF0">
    <property type="entry name" value="6-PHOSPHOGLUCONOLACTONASE"/>
    <property type="match status" value="1"/>
</dbReference>
<dbReference type="GO" id="GO:0005975">
    <property type="term" value="P:carbohydrate metabolic process"/>
    <property type="evidence" value="ECO:0007669"/>
    <property type="project" value="InterPro"/>
</dbReference>
<gene>
    <name evidence="3" type="ORF">UFOPK2032_00042</name>
</gene>
<dbReference type="SUPFAM" id="SSF100950">
    <property type="entry name" value="NagB/RpiA/CoA transferase-like"/>
    <property type="match status" value="1"/>
</dbReference>
<evidence type="ECO:0000313" key="3">
    <source>
        <dbReference type="EMBL" id="CAB4623578.1"/>
    </source>
</evidence>
<dbReference type="PANTHER" id="PTHR11054">
    <property type="entry name" value="6-PHOSPHOGLUCONOLACTONASE"/>
    <property type="match status" value="1"/>
</dbReference>
<dbReference type="AlphaFoldDB" id="A0A6J6IGP2"/>
<dbReference type="GO" id="GO:0006098">
    <property type="term" value="P:pentose-phosphate shunt"/>
    <property type="evidence" value="ECO:0007669"/>
    <property type="project" value="InterPro"/>
</dbReference>
<dbReference type="NCBIfam" id="TIGR01198">
    <property type="entry name" value="pgl"/>
    <property type="match status" value="1"/>
</dbReference>
<organism evidence="3">
    <name type="scientific">freshwater metagenome</name>
    <dbReference type="NCBI Taxonomy" id="449393"/>
    <lineage>
        <taxon>unclassified sequences</taxon>
        <taxon>metagenomes</taxon>
        <taxon>ecological metagenomes</taxon>
    </lineage>
</organism>
<protein>
    <submittedName>
        <fullName evidence="3">Unannotated protein</fullName>
    </submittedName>
</protein>
<dbReference type="InterPro" id="IPR039104">
    <property type="entry name" value="6PGL"/>
</dbReference>
<evidence type="ECO:0000256" key="1">
    <source>
        <dbReference type="ARBA" id="ARBA00010662"/>
    </source>
</evidence>
<reference evidence="3" key="1">
    <citation type="submission" date="2020-05" db="EMBL/GenBank/DDBJ databases">
        <authorList>
            <person name="Chiriac C."/>
            <person name="Salcher M."/>
            <person name="Ghai R."/>
            <person name="Kavagutti S V."/>
        </authorList>
    </citation>
    <scope>NUCLEOTIDE SEQUENCE</scope>
</reference>
<name>A0A6J6IGP2_9ZZZZ</name>
<proteinExistence type="inferred from homology"/>
<dbReference type="InterPro" id="IPR005900">
    <property type="entry name" value="6-phosphogluconolactonase_DevB"/>
</dbReference>
<evidence type="ECO:0000259" key="2">
    <source>
        <dbReference type="Pfam" id="PF01182"/>
    </source>
</evidence>
<dbReference type="GO" id="GO:0017057">
    <property type="term" value="F:6-phosphogluconolactonase activity"/>
    <property type="evidence" value="ECO:0007669"/>
    <property type="project" value="InterPro"/>
</dbReference>
<accession>A0A6J6IGP2</accession>
<dbReference type="Pfam" id="PF01182">
    <property type="entry name" value="Glucosamine_iso"/>
    <property type="match status" value="1"/>
</dbReference>
<dbReference type="CDD" id="cd01400">
    <property type="entry name" value="6PGL"/>
    <property type="match status" value="1"/>
</dbReference>
<feature type="domain" description="Glucosamine/galactosamine-6-phosphate isomerase" evidence="2">
    <location>
        <begin position="14"/>
        <end position="219"/>
    </location>
</feature>
<sequence>MNLDIRTGFASSGLLATTAAMDLSESLKDYLARQDEVNLVLTGGTVGNLMLEALSAELVKVDLSKLQLWWGDERFVQKDSQDRNFVQAEKLLLSRLTIPKENLHQMPSSETLSLDQAAAQFANEIELVAPLFDIVLLGMGADAHVASLFPELEGHSFGDWVIAQDRSPKPPKDRISLSYKALCSASEVWFLVAGADKAQAVKRVFAGEDLPAAKVSGQKITKWYLDQAAASETTF</sequence>
<dbReference type="EMBL" id="CAEZVM010000001">
    <property type="protein sequence ID" value="CAB4623578.1"/>
    <property type="molecule type" value="Genomic_DNA"/>
</dbReference>
<dbReference type="InterPro" id="IPR037171">
    <property type="entry name" value="NagB/RpiA_transferase-like"/>
</dbReference>
<comment type="similarity">
    <text evidence="1">Belongs to the glucosamine/galactosamine-6-phosphate isomerase family. 6-phosphogluconolactonase subfamily.</text>
</comment>
<dbReference type="InterPro" id="IPR006148">
    <property type="entry name" value="Glc/Gal-6P_isomerase"/>
</dbReference>